<evidence type="ECO:0008006" key="7">
    <source>
        <dbReference type="Google" id="ProtNLM"/>
    </source>
</evidence>
<dbReference type="AlphaFoldDB" id="A0AAE1M2I9"/>
<gene>
    <name evidence="5" type="ORF">Triagg1_7706</name>
</gene>
<evidence type="ECO:0000256" key="3">
    <source>
        <dbReference type="RuleBase" id="RU003560"/>
    </source>
</evidence>
<dbReference type="GO" id="GO:0008483">
    <property type="term" value="F:transaminase activity"/>
    <property type="evidence" value="ECO:0007669"/>
    <property type="project" value="InterPro"/>
</dbReference>
<comment type="caution">
    <text evidence="5">The sequence shown here is derived from an EMBL/GenBank/DDBJ whole genome shotgun (WGS) entry which is preliminary data.</text>
</comment>
<evidence type="ECO:0000256" key="4">
    <source>
        <dbReference type="SAM" id="MobiDB-lite"/>
    </source>
</evidence>
<dbReference type="PANTHER" id="PTHR43094:SF1">
    <property type="entry name" value="AMINOTRANSFERASE CLASS-III"/>
    <property type="match status" value="1"/>
</dbReference>
<keyword evidence="2 3" id="KW-0663">Pyridoxal phosphate</keyword>
<dbReference type="Pfam" id="PF00202">
    <property type="entry name" value="Aminotran_3"/>
    <property type="match status" value="1"/>
</dbReference>
<feature type="compositionally biased region" description="Polar residues" evidence="4">
    <location>
        <begin position="31"/>
        <end position="43"/>
    </location>
</feature>
<reference evidence="5" key="1">
    <citation type="submission" date="2023-11" db="EMBL/GenBank/DDBJ databases">
        <title>The genome sequences of three competitors of mushroom-forming fungi.</title>
        <authorList>
            <person name="Beijen E."/>
            <person name="Ohm R.A."/>
        </authorList>
    </citation>
    <scope>NUCLEOTIDE SEQUENCE</scope>
    <source>
        <strain evidence="5">CBS 100526</strain>
    </source>
</reference>
<dbReference type="GO" id="GO:0005829">
    <property type="term" value="C:cytosol"/>
    <property type="evidence" value="ECO:0007669"/>
    <property type="project" value="TreeGrafter"/>
</dbReference>
<dbReference type="InterPro" id="IPR015424">
    <property type="entry name" value="PyrdxlP-dep_Trfase"/>
</dbReference>
<comment type="similarity">
    <text evidence="1 3">Belongs to the class-III pyridoxal-phosphate-dependent aminotransferase family.</text>
</comment>
<dbReference type="GO" id="GO:0030170">
    <property type="term" value="F:pyridoxal phosphate binding"/>
    <property type="evidence" value="ECO:0007669"/>
    <property type="project" value="InterPro"/>
</dbReference>
<dbReference type="CDD" id="cd00610">
    <property type="entry name" value="OAT_like"/>
    <property type="match status" value="1"/>
</dbReference>
<name>A0AAE1M2I9_9HYPO</name>
<feature type="region of interest" description="Disordered" evidence="4">
    <location>
        <begin position="18"/>
        <end position="43"/>
    </location>
</feature>
<dbReference type="SUPFAM" id="SSF53383">
    <property type="entry name" value="PLP-dependent transferases"/>
    <property type="match status" value="1"/>
</dbReference>
<dbReference type="PANTHER" id="PTHR43094">
    <property type="entry name" value="AMINOTRANSFERASE"/>
    <property type="match status" value="1"/>
</dbReference>
<protein>
    <recommendedName>
        <fullName evidence="7">Aminotransferase</fullName>
    </recommendedName>
</protein>
<sequence>MTTASMSCSMPVSKALGEKPYAPSLPPPQDLKQTVTTASSSSVDGGDIPALLHRSLATRPHLVDHANGNYLYLADGRSILDACGGAAVAVIGHGNTEVIAATAAQMQRTSYIHTGAYTTTAAEDLAKFILECGTSVDGKDNYFAHGLTRAFFVGSGSEANESAMKIARQYFVEKGELQRQHYVSRRQAYHGNTFGSMSISSVAGRRAPYEDVLLPNTSFVNPAFEYHYRYKNETEKEYAERLIHELEAHFLEIGSEKIISFVAEPVVGATSGCVTAPKGYFSGVRSLCDKYGILLHLDEVMCGIGRTGSYFAFEQEDGSVLPDIVTIGKGLGGGYVSLAAMLVNDRIVNTLRQGSSVFNHGHTFQAHPTACSAALAVQKIIQREGLVSRCADLGTKFGRRLRTEFECRKYVGDIRGRGLLWALEFVQDKKTKTPFEASFGFGSQIHQIAFDLGVAVYPCVGTVDGVVGDHILLAPPFNISDNELDTVISTLRRAYDEVESHYDSATGREETA</sequence>
<dbReference type="Proteomes" id="UP001273209">
    <property type="component" value="Unassembled WGS sequence"/>
</dbReference>
<dbReference type="EMBL" id="JAWRVG010000035">
    <property type="protein sequence ID" value="KAK4067263.1"/>
    <property type="molecule type" value="Genomic_DNA"/>
</dbReference>
<dbReference type="PROSITE" id="PS00600">
    <property type="entry name" value="AA_TRANSFER_CLASS_3"/>
    <property type="match status" value="1"/>
</dbReference>
<keyword evidence="6" id="KW-1185">Reference proteome</keyword>
<dbReference type="InterPro" id="IPR049704">
    <property type="entry name" value="Aminotrans_3_PPA_site"/>
</dbReference>
<evidence type="ECO:0000256" key="1">
    <source>
        <dbReference type="ARBA" id="ARBA00008954"/>
    </source>
</evidence>
<evidence type="ECO:0000256" key="2">
    <source>
        <dbReference type="ARBA" id="ARBA00022898"/>
    </source>
</evidence>
<dbReference type="InterPro" id="IPR015422">
    <property type="entry name" value="PyrdxlP-dep_Trfase_small"/>
</dbReference>
<organism evidence="5 6">
    <name type="scientific">Trichoderma aggressivum f. europaeum</name>
    <dbReference type="NCBI Taxonomy" id="173218"/>
    <lineage>
        <taxon>Eukaryota</taxon>
        <taxon>Fungi</taxon>
        <taxon>Dikarya</taxon>
        <taxon>Ascomycota</taxon>
        <taxon>Pezizomycotina</taxon>
        <taxon>Sordariomycetes</taxon>
        <taxon>Hypocreomycetidae</taxon>
        <taxon>Hypocreales</taxon>
        <taxon>Hypocreaceae</taxon>
        <taxon>Trichoderma</taxon>
    </lineage>
</organism>
<evidence type="ECO:0000313" key="6">
    <source>
        <dbReference type="Proteomes" id="UP001273209"/>
    </source>
</evidence>
<dbReference type="Gene3D" id="3.40.640.10">
    <property type="entry name" value="Type I PLP-dependent aspartate aminotransferase-like (Major domain)"/>
    <property type="match status" value="1"/>
</dbReference>
<evidence type="ECO:0000313" key="5">
    <source>
        <dbReference type="EMBL" id="KAK4067263.1"/>
    </source>
</evidence>
<dbReference type="NCBIfam" id="NF005685">
    <property type="entry name" value="PRK07483.1"/>
    <property type="match status" value="1"/>
</dbReference>
<accession>A0AAE1M2I9</accession>
<proteinExistence type="inferred from homology"/>
<dbReference type="InterPro" id="IPR015421">
    <property type="entry name" value="PyrdxlP-dep_Trfase_major"/>
</dbReference>
<dbReference type="RefSeq" id="XP_062753292.1">
    <property type="nucleotide sequence ID" value="XM_062902471.1"/>
</dbReference>
<dbReference type="GeneID" id="87922376"/>
<dbReference type="InterPro" id="IPR005814">
    <property type="entry name" value="Aminotrans_3"/>
</dbReference>
<dbReference type="Gene3D" id="3.90.1150.10">
    <property type="entry name" value="Aspartate Aminotransferase, domain 1"/>
    <property type="match status" value="1"/>
</dbReference>